<proteinExistence type="predicted"/>
<protein>
    <submittedName>
        <fullName evidence="2">Uncharacterized protein</fullName>
    </submittedName>
</protein>
<dbReference type="EMBL" id="JAINUF010000020">
    <property type="protein sequence ID" value="KAJ8335788.1"/>
    <property type="molecule type" value="Genomic_DNA"/>
</dbReference>
<sequence length="136" mass="14935">MVSSGRTSRRWPPDSASGGRSRPRTIPLSTSVPVTAAEQRLSPSLTFDRSQIKHRRSSSTLRPRASRERAELPGDEMISCRCYPGRKGLPQLPPNGYRTGSCCSAGLQSTYAIGQRFAAIVPANVSERHSREKSHK</sequence>
<organism evidence="2 3">
    <name type="scientific">Synaphobranchus kaupii</name>
    <name type="common">Kaup's arrowtooth eel</name>
    <dbReference type="NCBI Taxonomy" id="118154"/>
    <lineage>
        <taxon>Eukaryota</taxon>
        <taxon>Metazoa</taxon>
        <taxon>Chordata</taxon>
        <taxon>Craniata</taxon>
        <taxon>Vertebrata</taxon>
        <taxon>Euteleostomi</taxon>
        <taxon>Actinopterygii</taxon>
        <taxon>Neopterygii</taxon>
        <taxon>Teleostei</taxon>
        <taxon>Anguilliformes</taxon>
        <taxon>Synaphobranchidae</taxon>
        <taxon>Synaphobranchus</taxon>
    </lineage>
</organism>
<accession>A0A9Q1IBM0</accession>
<evidence type="ECO:0000256" key="1">
    <source>
        <dbReference type="SAM" id="MobiDB-lite"/>
    </source>
</evidence>
<gene>
    <name evidence="2" type="ORF">SKAU_G00391300</name>
</gene>
<dbReference type="Proteomes" id="UP001152622">
    <property type="component" value="Chromosome 20"/>
</dbReference>
<comment type="caution">
    <text evidence="2">The sequence shown here is derived from an EMBL/GenBank/DDBJ whole genome shotgun (WGS) entry which is preliminary data.</text>
</comment>
<evidence type="ECO:0000313" key="2">
    <source>
        <dbReference type="EMBL" id="KAJ8335788.1"/>
    </source>
</evidence>
<dbReference type="AlphaFoldDB" id="A0A9Q1IBM0"/>
<name>A0A9Q1IBM0_SYNKA</name>
<evidence type="ECO:0000313" key="3">
    <source>
        <dbReference type="Proteomes" id="UP001152622"/>
    </source>
</evidence>
<keyword evidence="3" id="KW-1185">Reference proteome</keyword>
<reference evidence="2" key="1">
    <citation type="journal article" date="2023" name="Science">
        <title>Genome structures resolve the early diversification of teleost fishes.</title>
        <authorList>
            <person name="Parey E."/>
            <person name="Louis A."/>
            <person name="Montfort J."/>
            <person name="Bouchez O."/>
            <person name="Roques C."/>
            <person name="Iampietro C."/>
            <person name="Lluch J."/>
            <person name="Castinel A."/>
            <person name="Donnadieu C."/>
            <person name="Desvignes T."/>
            <person name="Floi Bucao C."/>
            <person name="Jouanno E."/>
            <person name="Wen M."/>
            <person name="Mejri S."/>
            <person name="Dirks R."/>
            <person name="Jansen H."/>
            <person name="Henkel C."/>
            <person name="Chen W.J."/>
            <person name="Zahm M."/>
            <person name="Cabau C."/>
            <person name="Klopp C."/>
            <person name="Thompson A.W."/>
            <person name="Robinson-Rechavi M."/>
            <person name="Braasch I."/>
            <person name="Lecointre G."/>
            <person name="Bobe J."/>
            <person name="Postlethwait J.H."/>
            <person name="Berthelot C."/>
            <person name="Roest Crollius H."/>
            <person name="Guiguen Y."/>
        </authorList>
    </citation>
    <scope>NUCLEOTIDE SEQUENCE</scope>
    <source>
        <strain evidence="2">WJC10195</strain>
    </source>
</reference>
<feature type="region of interest" description="Disordered" evidence="1">
    <location>
        <begin position="1"/>
        <end position="71"/>
    </location>
</feature>